<dbReference type="Proteomes" id="UP000234956">
    <property type="component" value="Unassembled WGS sequence"/>
</dbReference>
<dbReference type="InterPro" id="IPR036388">
    <property type="entry name" value="WH-like_DNA-bd_sf"/>
</dbReference>
<dbReference type="GO" id="GO:0045892">
    <property type="term" value="P:negative regulation of DNA-templated transcription"/>
    <property type="evidence" value="ECO:0007669"/>
    <property type="project" value="UniProtKB-ARBA"/>
</dbReference>
<dbReference type="InterPro" id="IPR036390">
    <property type="entry name" value="WH_DNA-bd_sf"/>
</dbReference>
<dbReference type="SUPFAM" id="SSF46785">
    <property type="entry name" value="Winged helix' DNA-binding domain"/>
    <property type="match status" value="1"/>
</dbReference>
<gene>
    <name evidence="6" type="ORF">CRI88_20010</name>
</gene>
<keyword evidence="2" id="KW-0238">DNA-binding</keyword>
<dbReference type="InterPro" id="IPR005471">
    <property type="entry name" value="Tscrpt_reg_IclR_N"/>
</dbReference>
<protein>
    <submittedName>
        <fullName evidence="6">IclR family transcriptional regulator</fullName>
    </submittedName>
</protein>
<evidence type="ECO:0000313" key="7">
    <source>
        <dbReference type="Proteomes" id="UP000234956"/>
    </source>
</evidence>
<name>A0A2I0UVQ3_9BACI</name>
<dbReference type="PANTHER" id="PTHR30136:SF24">
    <property type="entry name" value="HTH-TYPE TRANSCRIPTIONAL REPRESSOR ALLR"/>
    <property type="match status" value="1"/>
</dbReference>
<feature type="domain" description="HTH iclR-type" evidence="4">
    <location>
        <begin position="2"/>
        <end position="65"/>
    </location>
</feature>
<dbReference type="InterPro" id="IPR050707">
    <property type="entry name" value="HTH_MetabolicPath_Reg"/>
</dbReference>
<accession>A0A2I0UVQ3</accession>
<dbReference type="InterPro" id="IPR014757">
    <property type="entry name" value="Tscrpt_reg_IclR_C"/>
</dbReference>
<dbReference type="Pfam" id="PF09339">
    <property type="entry name" value="HTH_IclR"/>
    <property type="match status" value="1"/>
</dbReference>
<dbReference type="PANTHER" id="PTHR30136">
    <property type="entry name" value="HELIX-TURN-HELIX TRANSCRIPTIONAL REGULATOR, ICLR FAMILY"/>
    <property type="match status" value="1"/>
</dbReference>
<evidence type="ECO:0000313" key="6">
    <source>
        <dbReference type="EMBL" id="PKU50121.1"/>
    </source>
</evidence>
<keyword evidence="3" id="KW-0804">Transcription</keyword>
<dbReference type="SMART" id="SM00346">
    <property type="entry name" value="HTH_ICLR"/>
    <property type="match status" value="1"/>
</dbReference>
<comment type="caution">
    <text evidence="6">The sequence shown here is derived from an EMBL/GenBank/DDBJ whole genome shotgun (WGS) entry which is preliminary data.</text>
</comment>
<dbReference type="GO" id="GO:0003677">
    <property type="term" value="F:DNA binding"/>
    <property type="evidence" value="ECO:0007669"/>
    <property type="project" value="UniProtKB-KW"/>
</dbReference>
<sequence length="237" mass="27287">MIQSIERAMLIINVLAKQPKKFYSVQDIYNETDLPSSTIYRLLYTLETFDLVERNEEKKEFRLGYTWLQLGMKMYHHTNIREKAHPLLEELANNVRETTYLNIPKQFSSIIIDRVDSPKNVRIIDMIGEKIPYPIGAANKVLLAFSSKEIQATFSENYEVMEQLQQIKEMGYSISYGEKTKGTVSVAAPVFDLDEKPIAAISAECFEYDTDDEKLEGIVKEVTKTAYLLSQELGHIK</sequence>
<keyword evidence="1" id="KW-0805">Transcription regulation</keyword>
<dbReference type="EMBL" id="PDFK01000009">
    <property type="protein sequence ID" value="PKU50121.1"/>
    <property type="molecule type" value="Genomic_DNA"/>
</dbReference>
<feature type="domain" description="IclR-ED" evidence="5">
    <location>
        <begin position="66"/>
        <end position="235"/>
    </location>
</feature>
<evidence type="ECO:0000256" key="1">
    <source>
        <dbReference type="ARBA" id="ARBA00023015"/>
    </source>
</evidence>
<organism evidence="6 7">
    <name type="scientific">Lysinibacillus fusiformis</name>
    <dbReference type="NCBI Taxonomy" id="28031"/>
    <lineage>
        <taxon>Bacteria</taxon>
        <taxon>Bacillati</taxon>
        <taxon>Bacillota</taxon>
        <taxon>Bacilli</taxon>
        <taxon>Bacillales</taxon>
        <taxon>Bacillaceae</taxon>
        <taxon>Lysinibacillus</taxon>
    </lineage>
</organism>
<reference evidence="6 7" key="1">
    <citation type="submission" date="2017-10" db="EMBL/GenBank/DDBJ databases">
        <title>Draft genome of Lysinibacillus fusiformis strain Juneja, a laboratory-derived pathogen of Drosophila melanogaster.</title>
        <authorList>
            <person name="Smith B.R."/>
            <person name="Unckless R.L."/>
        </authorList>
    </citation>
    <scope>NUCLEOTIDE SEQUENCE [LARGE SCALE GENOMIC DNA]</scope>
    <source>
        <strain evidence="6 7">Juneja</strain>
    </source>
</reference>
<proteinExistence type="predicted"/>
<dbReference type="RefSeq" id="WP_058843989.1">
    <property type="nucleotide sequence ID" value="NZ_PDFK01000009.1"/>
</dbReference>
<dbReference type="SUPFAM" id="SSF55781">
    <property type="entry name" value="GAF domain-like"/>
    <property type="match status" value="1"/>
</dbReference>
<dbReference type="Pfam" id="PF01614">
    <property type="entry name" value="IclR_C"/>
    <property type="match status" value="1"/>
</dbReference>
<dbReference type="GO" id="GO:0003700">
    <property type="term" value="F:DNA-binding transcription factor activity"/>
    <property type="evidence" value="ECO:0007669"/>
    <property type="project" value="TreeGrafter"/>
</dbReference>
<dbReference type="PROSITE" id="PS51077">
    <property type="entry name" value="HTH_ICLR"/>
    <property type="match status" value="1"/>
</dbReference>
<dbReference type="AlphaFoldDB" id="A0A2I0UVQ3"/>
<evidence type="ECO:0000256" key="3">
    <source>
        <dbReference type="ARBA" id="ARBA00023163"/>
    </source>
</evidence>
<dbReference type="Gene3D" id="3.30.450.40">
    <property type="match status" value="1"/>
</dbReference>
<evidence type="ECO:0000256" key="2">
    <source>
        <dbReference type="ARBA" id="ARBA00023125"/>
    </source>
</evidence>
<evidence type="ECO:0000259" key="4">
    <source>
        <dbReference type="PROSITE" id="PS51077"/>
    </source>
</evidence>
<dbReference type="InterPro" id="IPR029016">
    <property type="entry name" value="GAF-like_dom_sf"/>
</dbReference>
<evidence type="ECO:0000259" key="5">
    <source>
        <dbReference type="PROSITE" id="PS51078"/>
    </source>
</evidence>
<dbReference type="PROSITE" id="PS51078">
    <property type="entry name" value="ICLR_ED"/>
    <property type="match status" value="1"/>
</dbReference>
<dbReference type="Gene3D" id="1.10.10.10">
    <property type="entry name" value="Winged helix-like DNA-binding domain superfamily/Winged helix DNA-binding domain"/>
    <property type="match status" value="1"/>
</dbReference>